<accession>E6Q2X9</accession>
<gene>
    <name evidence="7" type="primary">yfnA</name>
    <name evidence="7" type="ORF">CARN4_1860</name>
</gene>
<feature type="transmembrane region" description="Helical" evidence="6">
    <location>
        <begin position="391"/>
        <end position="408"/>
    </location>
</feature>
<proteinExistence type="predicted"/>
<dbReference type="PANTHER" id="PTHR43243">
    <property type="entry name" value="INNER MEMBRANE TRANSPORTER YGJI-RELATED"/>
    <property type="match status" value="1"/>
</dbReference>
<dbReference type="Pfam" id="PF13520">
    <property type="entry name" value="AA_permease_2"/>
    <property type="match status" value="1"/>
</dbReference>
<comment type="caution">
    <text evidence="7">The sequence shown here is derived from an EMBL/GenBank/DDBJ whole genome shotgun (WGS) entry which is preliminary data.</text>
</comment>
<evidence type="ECO:0000256" key="4">
    <source>
        <dbReference type="ARBA" id="ARBA00022989"/>
    </source>
</evidence>
<protein>
    <submittedName>
        <fullName evidence="7">Metabolite permease</fullName>
    </submittedName>
</protein>
<feature type="transmembrane region" description="Helical" evidence="6">
    <location>
        <begin position="217"/>
        <end position="240"/>
    </location>
</feature>
<name>E6Q2X9_9ZZZZ</name>
<evidence type="ECO:0000256" key="2">
    <source>
        <dbReference type="ARBA" id="ARBA00022448"/>
    </source>
</evidence>
<evidence type="ECO:0000256" key="5">
    <source>
        <dbReference type="ARBA" id="ARBA00023136"/>
    </source>
</evidence>
<organism evidence="7">
    <name type="scientific">mine drainage metagenome</name>
    <dbReference type="NCBI Taxonomy" id="410659"/>
    <lineage>
        <taxon>unclassified sequences</taxon>
        <taxon>metagenomes</taxon>
        <taxon>ecological metagenomes</taxon>
    </lineage>
</organism>
<dbReference type="AlphaFoldDB" id="E6Q2X9"/>
<keyword evidence="4 6" id="KW-1133">Transmembrane helix</keyword>
<feature type="transmembrane region" description="Helical" evidence="6">
    <location>
        <begin position="305"/>
        <end position="331"/>
    </location>
</feature>
<dbReference type="EMBL" id="CABO01000019">
    <property type="protein sequence ID" value="CBI01539.1"/>
    <property type="molecule type" value="Genomic_DNA"/>
</dbReference>
<sequence length="489" mass="51948">MLLQRVKPLSRLLAEVGDQKTALKKTLGPGALTAMGIGAIIGTGIFVLTGVAAAKYSGPALTVSFIIAGIVSAFAALCYSEVASRVPIAGSAYTFAYASLGEFVAWIIGWDLVLEYALGAATVSIGWSGYFTNFLSHFGLNIPAAWQHNYWDTGPSGEAIHGIMNLPAFLIICLIGVLLIRGTRESALVNAIIVTVKVAIVLFFIGVGFAHVNTGNWVPYFPFGWGGTLFGAFFVFFAYIGFDAVSTAAEEAKNPQRDMPIAIIGSLAICTVLYIIVAAILTGMVKYTHLNVPQPVAYAVEHVGLPGWMSLVISIGAIAGLTTVLLVMMYGQTRVFFAMSRDGLLPAVFSKVHPTLRTPATSTAMFTVFIALIAAFTPISVVGSLTNMGTLAAFVLVSISVPILRKLYPEAKGFSVPFGPYIVPITSAILASLLLLAPFVDTTVPRILGLPLPWFGFIVWLIIGLGVYFLYGRSHSHVGINEGAAQKNV</sequence>
<feature type="transmembrane region" description="Helical" evidence="6">
    <location>
        <begin position="86"/>
        <end position="108"/>
    </location>
</feature>
<keyword evidence="3 6" id="KW-0812">Transmembrane</keyword>
<evidence type="ECO:0000256" key="6">
    <source>
        <dbReference type="SAM" id="Phobius"/>
    </source>
</evidence>
<feature type="transmembrane region" description="Helical" evidence="6">
    <location>
        <begin position="261"/>
        <end position="285"/>
    </location>
</feature>
<feature type="transmembrane region" description="Helical" evidence="6">
    <location>
        <begin position="159"/>
        <end position="180"/>
    </location>
</feature>
<dbReference type="PANTHER" id="PTHR43243:SF4">
    <property type="entry name" value="CATIONIC AMINO ACID TRANSPORTER 4"/>
    <property type="match status" value="1"/>
</dbReference>
<evidence type="ECO:0000256" key="3">
    <source>
        <dbReference type="ARBA" id="ARBA00022692"/>
    </source>
</evidence>
<feature type="transmembrane region" description="Helical" evidence="6">
    <location>
        <begin position="452"/>
        <end position="471"/>
    </location>
</feature>
<feature type="transmembrane region" description="Helical" evidence="6">
    <location>
        <begin position="60"/>
        <end position="79"/>
    </location>
</feature>
<dbReference type="Gene3D" id="1.20.1740.10">
    <property type="entry name" value="Amino acid/polyamine transporter I"/>
    <property type="match status" value="1"/>
</dbReference>
<evidence type="ECO:0000256" key="1">
    <source>
        <dbReference type="ARBA" id="ARBA00004141"/>
    </source>
</evidence>
<keyword evidence="2" id="KW-0813">Transport</keyword>
<keyword evidence="5 6" id="KW-0472">Membrane</keyword>
<feature type="transmembrane region" description="Helical" evidence="6">
    <location>
        <begin position="187"/>
        <end position="211"/>
    </location>
</feature>
<dbReference type="GO" id="GO:0015171">
    <property type="term" value="F:amino acid transmembrane transporter activity"/>
    <property type="evidence" value="ECO:0007669"/>
    <property type="project" value="TreeGrafter"/>
</dbReference>
<feature type="transmembrane region" description="Helical" evidence="6">
    <location>
        <begin position="420"/>
        <end position="440"/>
    </location>
</feature>
<reference evidence="7" key="1">
    <citation type="submission" date="2009-10" db="EMBL/GenBank/DDBJ databases">
        <title>Diversity of trophic interactions inside an arsenic-rich microbial ecosystem.</title>
        <authorList>
            <person name="Bertin P.N."/>
            <person name="Heinrich-Salmeron A."/>
            <person name="Pelletier E."/>
            <person name="Goulhen-Chollet F."/>
            <person name="Arsene-Ploetze F."/>
            <person name="Gallien S."/>
            <person name="Calteau A."/>
            <person name="Vallenet D."/>
            <person name="Casiot C."/>
            <person name="Chane-Woon-Ming B."/>
            <person name="Giloteaux L."/>
            <person name="Barakat M."/>
            <person name="Bonnefoy V."/>
            <person name="Bruneel O."/>
            <person name="Chandler M."/>
            <person name="Cleiss J."/>
            <person name="Duran R."/>
            <person name="Elbaz-Poulichet F."/>
            <person name="Fonknechten N."/>
            <person name="Lauga B."/>
            <person name="Mornico D."/>
            <person name="Ortet P."/>
            <person name="Schaeffer C."/>
            <person name="Siguier P."/>
            <person name="Alexander Thil Smith A."/>
            <person name="Van Dorsselaer A."/>
            <person name="Weissenbach J."/>
            <person name="Medigue C."/>
            <person name="Le Paslier D."/>
        </authorList>
    </citation>
    <scope>NUCLEOTIDE SEQUENCE</scope>
</reference>
<dbReference type="PIRSF" id="PIRSF006060">
    <property type="entry name" value="AA_transporter"/>
    <property type="match status" value="1"/>
</dbReference>
<dbReference type="InterPro" id="IPR002293">
    <property type="entry name" value="AA/rel_permease1"/>
</dbReference>
<feature type="transmembrane region" description="Helical" evidence="6">
    <location>
        <begin position="364"/>
        <end position="385"/>
    </location>
</feature>
<comment type="subcellular location">
    <subcellularLocation>
        <location evidence="1">Membrane</location>
        <topology evidence="1">Multi-pass membrane protein</topology>
    </subcellularLocation>
</comment>
<feature type="transmembrane region" description="Helical" evidence="6">
    <location>
        <begin position="30"/>
        <end position="54"/>
    </location>
</feature>
<evidence type="ECO:0000313" key="7">
    <source>
        <dbReference type="EMBL" id="CBI01539.1"/>
    </source>
</evidence>
<dbReference type="GO" id="GO:0016020">
    <property type="term" value="C:membrane"/>
    <property type="evidence" value="ECO:0007669"/>
    <property type="project" value="UniProtKB-SubCell"/>
</dbReference>